<name>A0A0B6TNC5_9CORY</name>
<evidence type="ECO:0000313" key="3">
    <source>
        <dbReference type="Proteomes" id="UP000031928"/>
    </source>
</evidence>
<dbReference type="Pfam" id="PF00258">
    <property type="entry name" value="Flavodoxin_1"/>
    <property type="match status" value="1"/>
</dbReference>
<organism evidence="2 3">
    <name type="scientific">Corynebacterium marinum DSM 44953</name>
    <dbReference type="NCBI Taxonomy" id="1224162"/>
    <lineage>
        <taxon>Bacteria</taxon>
        <taxon>Bacillati</taxon>
        <taxon>Actinomycetota</taxon>
        <taxon>Actinomycetes</taxon>
        <taxon>Mycobacteriales</taxon>
        <taxon>Corynebacteriaceae</taxon>
        <taxon>Corynebacterium</taxon>
    </lineage>
</organism>
<dbReference type="GO" id="GO:0010181">
    <property type="term" value="F:FMN binding"/>
    <property type="evidence" value="ECO:0007669"/>
    <property type="project" value="InterPro"/>
</dbReference>
<dbReference type="Proteomes" id="UP000031928">
    <property type="component" value="Chromosome"/>
</dbReference>
<dbReference type="InterPro" id="IPR008254">
    <property type="entry name" value="Flavodoxin/NO_synth"/>
</dbReference>
<dbReference type="InterPro" id="IPR001226">
    <property type="entry name" value="Flavodoxin_CS"/>
</dbReference>
<sequence>MKALIVYESAWGNTKSVAEAIHAGLSAQVEAEIVAVDTAPPLAQVEADLLVVGAPTHAFGLSRAGTREDARRRGGDLIESGVREWLAEGPADLAAATFDTHVRHPDLPGHAGKAAAKKLRKLGCRLVADPESFYVDGYEGPVLPGELERAREWGAELARRLQSGL</sequence>
<dbReference type="AlphaFoldDB" id="A0A0B6TNC5"/>
<dbReference type="HOGENOM" id="CLU_132523_0_0_11"/>
<dbReference type="KEGG" id="cmq:B840_00595"/>
<gene>
    <name evidence="2" type="ORF">B840_00595</name>
</gene>
<proteinExistence type="predicted"/>
<accession>A0A0B6TNC5</accession>
<feature type="domain" description="Flavodoxin-like" evidence="1">
    <location>
        <begin position="3"/>
        <end position="158"/>
    </location>
</feature>
<dbReference type="PROSITE" id="PS00201">
    <property type="entry name" value="FLAVODOXIN"/>
    <property type="match status" value="1"/>
</dbReference>
<evidence type="ECO:0000313" key="2">
    <source>
        <dbReference type="EMBL" id="AJK67759.1"/>
    </source>
</evidence>
<dbReference type="InterPro" id="IPR029039">
    <property type="entry name" value="Flavoprotein-like_sf"/>
</dbReference>
<dbReference type="EMBL" id="CP007790">
    <property type="protein sequence ID" value="AJK67759.1"/>
    <property type="molecule type" value="Genomic_DNA"/>
</dbReference>
<protein>
    <recommendedName>
        <fullName evidence="1">Flavodoxin-like domain-containing protein</fullName>
    </recommendedName>
</protein>
<evidence type="ECO:0000259" key="1">
    <source>
        <dbReference type="PROSITE" id="PS50902"/>
    </source>
</evidence>
<dbReference type="PROSITE" id="PS50902">
    <property type="entry name" value="FLAVODOXIN_LIKE"/>
    <property type="match status" value="1"/>
</dbReference>
<dbReference type="Gene3D" id="3.40.50.360">
    <property type="match status" value="1"/>
</dbReference>
<keyword evidence="3" id="KW-1185">Reference proteome</keyword>
<reference evidence="2 3" key="1">
    <citation type="submission" date="2014-05" db="EMBL/GenBank/DDBJ databases">
        <title>Complete genome sequence of Corynebacterium marinum DSM 44953.</title>
        <authorList>
            <person name="Schaffert L."/>
            <person name="Albersmeier A."/>
            <person name="Kalinowski J."/>
            <person name="Ruckert C."/>
        </authorList>
    </citation>
    <scope>NUCLEOTIDE SEQUENCE [LARGE SCALE GENOMIC DNA]</scope>
    <source>
        <strain evidence="2 3">DSM 44953</strain>
    </source>
</reference>
<dbReference type="OrthoDB" id="3253043at2"/>
<dbReference type="RefSeq" id="WP_042620515.1">
    <property type="nucleotide sequence ID" value="NZ_CP007790.1"/>
</dbReference>
<dbReference type="GO" id="GO:0009055">
    <property type="term" value="F:electron transfer activity"/>
    <property type="evidence" value="ECO:0007669"/>
    <property type="project" value="InterPro"/>
</dbReference>
<dbReference type="STRING" id="1224162.B840_00595"/>
<dbReference type="SUPFAM" id="SSF52218">
    <property type="entry name" value="Flavoproteins"/>
    <property type="match status" value="1"/>
</dbReference>